<evidence type="ECO:0000313" key="2">
    <source>
        <dbReference type="Proteomes" id="UP000032534"/>
    </source>
</evidence>
<organism evidence="1 2">
    <name type="scientific">Paenibacillus terrae</name>
    <dbReference type="NCBI Taxonomy" id="159743"/>
    <lineage>
        <taxon>Bacteria</taxon>
        <taxon>Bacillati</taxon>
        <taxon>Bacillota</taxon>
        <taxon>Bacilli</taxon>
        <taxon>Bacillales</taxon>
        <taxon>Paenibacillaceae</taxon>
        <taxon>Paenibacillus</taxon>
    </lineage>
</organism>
<accession>A0A0D7X5F0</accession>
<proteinExistence type="predicted"/>
<keyword evidence="2" id="KW-1185">Reference proteome</keyword>
<evidence type="ECO:0000313" key="1">
    <source>
        <dbReference type="EMBL" id="KJD46464.1"/>
    </source>
</evidence>
<dbReference type="AlphaFoldDB" id="A0A0D7X5F0"/>
<name>A0A0D7X5F0_9BACL</name>
<dbReference type="PATRIC" id="fig|159743.3.peg.1452"/>
<reference evidence="1 2" key="1">
    <citation type="submission" date="2014-11" db="EMBL/GenBank/DDBJ databases">
        <title>Draft Genome Sequences of Paenibacillus polymyxa NRRL B-30509 and Paenibacillus terrae NRRL B-30644, Strains from a Poultry Environment that Produce Tridecaptin A and Paenicidins.</title>
        <authorList>
            <person name="van Belkum M.J."/>
            <person name="Lohans C.T."/>
            <person name="Vederas J.C."/>
        </authorList>
    </citation>
    <scope>NUCLEOTIDE SEQUENCE [LARGE SCALE GENOMIC DNA]</scope>
    <source>
        <strain evidence="1 2">NRRL B-30644</strain>
    </source>
</reference>
<dbReference type="EMBL" id="JTHP01000008">
    <property type="protein sequence ID" value="KJD46464.1"/>
    <property type="molecule type" value="Genomic_DNA"/>
</dbReference>
<protein>
    <submittedName>
        <fullName evidence="1">Uncharacterized protein</fullName>
    </submittedName>
</protein>
<comment type="caution">
    <text evidence="1">The sequence shown here is derived from an EMBL/GenBank/DDBJ whole genome shotgun (WGS) entry which is preliminary data.</text>
</comment>
<sequence>MWRCIWPNLGFGIFRAAGKAVRDKQQLKDAEFAEMLQAAVQGIQSRGERSFGRGAVVGIRP</sequence>
<gene>
    <name evidence="1" type="ORF">QD47_06670</name>
</gene>
<dbReference type="Proteomes" id="UP000032534">
    <property type="component" value="Unassembled WGS sequence"/>
</dbReference>